<sequence length="378" mass="41935">MSHGSPSDMVSLSRQRSQGRRHMASPRACLPGCDTMTVVPPILVIGAPRSGTSWLGAILDSHPATLLRHEPDTIDRDLSYGFVTDEMNCAAARRHLECLSHCRMLKAAGARPIFRKYYRSLVARVLRAGLIYGFKGAENYVHPAFRRLRVPDLVDRGWPRVVIKSVDLGRAPVWTHAWPEMPAVLIVRHPCGHAASVLAGQRSGHLPPRHPLTFADCEHGRKYGISPHFLETQPPEIQTAWRWAVLNDRALEQMRAPLVITYESLCADPVGVSRRVFAHCGLAWNQQSETFIARSTSGDGAFFETRRNPKVAAERWRTIFPAAATVMRTVQGTRAASLFDLEADLAELADARAGLDTKPFEPEQPDDGDQRSTIDMAG</sequence>
<dbReference type="EMBL" id="NRRE01000009">
    <property type="protein sequence ID" value="MBK1696024.1"/>
    <property type="molecule type" value="Genomic_DNA"/>
</dbReference>
<keyword evidence="3" id="KW-1185">Reference proteome</keyword>
<gene>
    <name evidence="2" type="ORF">CKO21_02035</name>
</gene>
<proteinExistence type="predicted"/>
<comment type="caution">
    <text evidence="2">The sequence shown here is derived from an EMBL/GenBank/DDBJ whole genome shotgun (WGS) entry which is preliminary data.</text>
</comment>
<dbReference type="GO" id="GO:0006790">
    <property type="term" value="P:sulfur compound metabolic process"/>
    <property type="evidence" value="ECO:0007669"/>
    <property type="project" value="TreeGrafter"/>
</dbReference>
<evidence type="ECO:0000313" key="3">
    <source>
        <dbReference type="Proteomes" id="UP000778970"/>
    </source>
</evidence>
<accession>A0A934QFV6</accession>
<organism evidence="2 3">
    <name type="scientific">Rhodovibrio salinarum</name>
    <dbReference type="NCBI Taxonomy" id="1087"/>
    <lineage>
        <taxon>Bacteria</taxon>
        <taxon>Pseudomonadati</taxon>
        <taxon>Pseudomonadota</taxon>
        <taxon>Alphaproteobacteria</taxon>
        <taxon>Rhodospirillales</taxon>
        <taxon>Rhodovibrionaceae</taxon>
        <taxon>Rhodovibrio</taxon>
    </lineage>
</organism>
<reference evidence="2" key="1">
    <citation type="submission" date="2017-08" db="EMBL/GenBank/DDBJ databases">
        <authorList>
            <person name="Imhoff J.F."/>
            <person name="Rahn T."/>
            <person name="Kuenzel S."/>
            <person name="Neulinger S.C."/>
        </authorList>
    </citation>
    <scope>NUCLEOTIDE SEQUENCE</scope>
    <source>
        <strain evidence="2">DSM 9154</strain>
    </source>
</reference>
<protein>
    <submittedName>
        <fullName evidence="2">Sulfotransferase</fullName>
    </submittedName>
</protein>
<feature type="region of interest" description="Disordered" evidence="1">
    <location>
        <begin position="353"/>
        <end position="378"/>
    </location>
</feature>
<dbReference type="PANTHER" id="PTHR10704">
    <property type="entry name" value="CARBOHYDRATE SULFOTRANSFERASE"/>
    <property type="match status" value="1"/>
</dbReference>
<dbReference type="AlphaFoldDB" id="A0A934QFV6"/>
<dbReference type="SUPFAM" id="SSF52540">
    <property type="entry name" value="P-loop containing nucleoside triphosphate hydrolases"/>
    <property type="match status" value="1"/>
</dbReference>
<feature type="region of interest" description="Disordered" evidence="1">
    <location>
        <begin position="1"/>
        <end position="25"/>
    </location>
</feature>
<dbReference type="Proteomes" id="UP000778970">
    <property type="component" value="Unassembled WGS sequence"/>
</dbReference>
<name>A0A934QFV6_9PROT</name>
<evidence type="ECO:0000313" key="2">
    <source>
        <dbReference type="EMBL" id="MBK1696024.1"/>
    </source>
</evidence>
<dbReference type="InterPro" id="IPR027417">
    <property type="entry name" value="P-loop_NTPase"/>
</dbReference>
<dbReference type="Gene3D" id="3.40.50.300">
    <property type="entry name" value="P-loop containing nucleotide triphosphate hydrolases"/>
    <property type="match status" value="1"/>
</dbReference>
<dbReference type="Pfam" id="PF13469">
    <property type="entry name" value="Sulfotransfer_3"/>
    <property type="match status" value="1"/>
</dbReference>
<feature type="compositionally biased region" description="Polar residues" evidence="1">
    <location>
        <begin position="1"/>
        <end position="16"/>
    </location>
</feature>
<reference evidence="2" key="2">
    <citation type="journal article" date="2020" name="Microorganisms">
        <title>Osmotic Adaptation and Compatible Solute Biosynthesis of Phototrophic Bacteria as Revealed from Genome Analyses.</title>
        <authorList>
            <person name="Imhoff J.F."/>
            <person name="Rahn T."/>
            <person name="Kunzel S."/>
            <person name="Keller A."/>
            <person name="Neulinger S.C."/>
        </authorList>
    </citation>
    <scope>NUCLEOTIDE SEQUENCE</scope>
    <source>
        <strain evidence="2">DSM 9154</strain>
    </source>
</reference>
<dbReference type="GO" id="GO:0001517">
    <property type="term" value="F:N-acetylglucosamine 6-O-sulfotransferase activity"/>
    <property type="evidence" value="ECO:0007669"/>
    <property type="project" value="TreeGrafter"/>
</dbReference>
<dbReference type="PANTHER" id="PTHR10704:SF44">
    <property type="entry name" value="LD35051P-RELATED"/>
    <property type="match status" value="1"/>
</dbReference>
<evidence type="ECO:0000256" key="1">
    <source>
        <dbReference type="SAM" id="MobiDB-lite"/>
    </source>
</evidence>
<dbReference type="GO" id="GO:0006044">
    <property type="term" value="P:N-acetylglucosamine metabolic process"/>
    <property type="evidence" value="ECO:0007669"/>
    <property type="project" value="TreeGrafter"/>
</dbReference>
<dbReference type="InterPro" id="IPR051135">
    <property type="entry name" value="Gal/GlcNAc/GalNAc_ST"/>
</dbReference>